<dbReference type="AlphaFoldDB" id="A0A0U3FG22"/>
<organism evidence="1 2">
    <name type="scientific">Myroides odoratimimus</name>
    <dbReference type="NCBI Taxonomy" id="76832"/>
    <lineage>
        <taxon>Bacteria</taxon>
        <taxon>Pseudomonadati</taxon>
        <taxon>Bacteroidota</taxon>
        <taxon>Flavobacteriia</taxon>
        <taxon>Flavobacteriales</taxon>
        <taxon>Flavobacteriaceae</taxon>
        <taxon>Myroides</taxon>
    </lineage>
</organism>
<gene>
    <name evidence="1" type="ORF">AS202_08905</name>
</gene>
<evidence type="ECO:0000313" key="2">
    <source>
        <dbReference type="Proteomes" id="UP000069030"/>
    </source>
</evidence>
<evidence type="ECO:0000313" key="1">
    <source>
        <dbReference type="EMBL" id="ALU26259.1"/>
    </source>
</evidence>
<dbReference type="KEGG" id="mod:AS202_08905"/>
<dbReference type="RefSeq" id="WP_006257223.1">
    <property type="nucleotide sequence ID" value="NZ_BCMQ01000020.1"/>
</dbReference>
<accession>A0A0U3FG22</accession>
<proteinExistence type="predicted"/>
<name>A0A0U3FG22_9FLAO</name>
<reference evidence="1 2" key="1">
    <citation type="journal article" date="2016" name="J. Zhejiang Univ. Sci. B">
        <title>Antibiotic resistance mechanisms of Myroides sp.</title>
        <authorList>
            <person name="Hu S."/>
            <person name="Yuan S."/>
            <person name="Qu H."/>
            <person name="Jiang T."/>
            <person name="Zhou Y."/>
            <person name="Wang M."/>
            <person name="Ming D."/>
        </authorList>
    </citation>
    <scope>NUCLEOTIDE SEQUENCE [LARGE SCALE GENOMIC DNA]</scope>
    <source>
        <strain evidence="1 2">PR63039</strain>
    </source>
</reference>
<dbReference type="EMBL" id="CP013690">
    <property type="protein sequence ID" value="ALU26259.1"/>
    <property type="molecule type" value="Genomic_DNA"/>
</dbReference>
<dbReference type="GeneID" id="66974921"/>
<dbReference type="Proteomes" id="UP000069030">
    <property type="component" value="Chromosome"/>
</dbReference>
<protein>
    <submittedName>
        <fullName evidence="1">Uncharacterized protein</fullName>
    </submittedName>
</protein>
<sequence length="166" mass="19314">MRTEICSCEGLDPFCDKCFGTGHAPLSTSKKTVTKQSSKVKPIKKTKSYLPEKIDSLTKIEIDALAIKIISTLDLKSKKQMQILNSIPFSTSTFRRDYKEKFIDLENIETEKQQLRNDLFIIDQEIVSKNYRSHFTFRHFLSDKDVDVTSNRELKGLIREYKKLKK</sequence>